<protein>
    <submittedName>
        <fullName evidence="8">Ni,Fe-hydrogenase III small subunit</fullName>
    </submittedName>
</protein>
<evidence type="ECO:0000313" key="8">
    <source>
        <dbReference type="EMBL" id="SIM65863.1"/>
    </source>
</evidence>
<dbReference type="Gene3D" id="3.40.50.12280">
    <property type="match status" value="1"/>
</dbReference>
<evidence type="ECO:0000256" key="3">
    <source>
        <dbReference type="ARBA" id="ARBA00022485"/>
    </source>
</evidence>
<dbReference type="Proteomes" id="UP000195607">
    <property type="component" value="Chromosome I"/>
</dbReference>
<evidence type="ECO:0000256" key="5">
    <source>
        <dbReference type="ARBA" id="ARBA00023004"/>
    </source>
</evidence>
<evidence type="ECO:0000259" key="7">
    <source>
        <dbReference type="Pfam" id="PF01058"/>
    </source>
</evidence>
<proteinExistence type="inferred from homology"/>
<dbReference type="Pfam" id="PF01058">
    <property type="entry name" value="Oxidored_q6"/>
    <property type="match status" value="1"/>
</dbReference>
<keyword evidence="4" id="KW-0479">Metal-binding</keyword>
<dbReference type="AlphaFoldDB" id="A0A1N5UYB4"/>
<dbReference type="SUPFAM" id="SSF54862">
    <property type="entry name" value="4Fe-4S ferredoxins"/>
    <property type="match status" value="1"/>
</dbReference>
<keyword evidence="3" id="KW-0004">4Fe-4S</keyword>
<gene>
    <name evidence="8" type="ORF">CSP5_1166</name>
</gene>
<name>A0A1N5UYB4_9ARCH</name>
<sequence>MKIWPVDSIRKGIITTKFPAKKNETISPWSTIPVRRGDEEVFCPADAIDKKGVDMRKCISCGLCVTSFEPSLRTDNYELKRKERALRRSFKIFPIDSGTCGSCNTELHSINNPYYDVSRLGIFFTNTPKQADALVIMGVYSEKMIPVIRAAIGAMSKPAVVILFGACALSGNIFGKDLESLLDPDLIIGGCPPDPFVIIEALEKVRGRK</sequence>
<dbReference type="GO" id="GO:0051539">
    <property type="term" value="F:4 iron, 4 sulfur cluster binding"/>
    <property type="evidence" value="ECO:0007669"/>
    <property type="project" value="UniProtKB-KW"/>
</dbReference>
<dbReference type="InterPro" id="IPR006137">
    <property type="entry name" value="NADH_UbQ_OxRdtase-like_20kDa"/>
</dbReference>
<dbReference type="PANTHER" id="PTHR42989:SF1">
    <property type="entry name" value="FORMATE HYDROGENLYASE SUBUNIT 7-RELATED"/>
    <property type="match status" value="1"/>
</dbReference>
<evidence type="ECO:0000256" key="4">
    <source>
        <dbReference type="ARBA" id="ARBA00022723"/>
    </source>
</evidence>
<evidence type="ECO:0000313" key="9">
    <source>
        <dbReference type="Proteomes" id="UP000195607"/>
    </source>
</evidence>
<accession>A0A1N5UYB4</accession>
<keyword evidence="5" id="KW-0408">Iron</keyword>
<reference evidence="8 9" key="1">
    <citation type="submission" date="2016-04" db="EMBL/GenBank/DDBJ databases">
        <authorList>
            <person name="Evans L.H."/>
            <person name="Alamgir A."/>
            <person name="Owens N."/>
            <person name="Weber N.D."/>
            <person name="Virtaneva K."/>
            <person name="Barbian K."/>
            <person name="Babar A."/>
            <person name="Rosenke K."/>
        </authorList>
    </citation>
    <scope>NUCLEOTIDE SEQUENCE [LARGE SCALE GENOMIC DNA]</scope>
    <source>
        <strain evidence="9">S5(T) (JCM 30642 \VKM B-2941)</strain>
    </source>
</reference>
<dbReference type="RefSeq" id="WP_148689845.1">
    <property type="nucleotide sequence ID" value="NZ_LT671858.1"/>
</dbReference>
<dbReference type="PANTHER" id="PTHR42989">
    <property type="entry name" value="HYDROGENASE-4 COMPONENT I"/>
    <property type="match status" value="1"/>
</dbReference>
<organism evidence="8 9">
    <name type="scientific">Cuniculiplasma divulgatum</name>
    <dbReference type="NCBI Taxonomy" id="1673428"/>
    <lineage>
        <taxon>Archaea</taxon>
        <taxon>Methanobacteriati</taxon>
        <taxon>Thermoplasmatota</taxon>
        <taxon>Thermoplasmata</taxon>
        <taxon>Thermoplasmatales</taxon>
        <taxon>Cuniculiplasmataceae</taxon>
        <taxon>Cuniculiplasma</taxon>
    </lineage>
</organism>
<evidence type="ECO:0000256" key="1">
    <source>
        <dbReference type="ARBA" id="ARBA00001966"/>
    </source>
</evidence>
<feature type="domain" description="NADH:ubiquinone oxidoreductase-like 20kDa subunit" evidence="7">
    <location>
        <begin position="100"/>
        <end position="204"/>
    </location>
</feature>
<dbReference type="InterPro" id="IPR052375">
    <property type="entry name" value="Complex_I_20kDa-like"/>
</dbReference>
<comment type="cofactor">
    <cofactor evidence="1">
        <name>[4Fe-4S] cluster</name>
        <dbReference type="ChEBI" id="CHEBI:49883"/>
    </cofactor>
</comment>
<dbReference type="SUPFAM" id="SSF56770">
    <property type="entry name" value="HydA/Nqo6-like"/>
    <property type="match status" value="1"/>
</dbReference>
<dbReference type="EMBL" id="LT671858">
    <property type="protein sequence ID" value="SIM65863.1"/>
    <property type="molecule type" value="Genomic_DNA"/>
</dbReference>
<evidence type="ECO:0000256" key="2">
    <source>
        <dbReference type="ARBA" id="ARBA00009173"/>
    </source>
</evidence>
<dbReference type="GO" id="GO:0046872">
    <property type="term" value="F:metal ion binding"/>
    <property type="evidence" value="ECO:0007669"/>
    <property type="project" value="UniProtKB-KW"/>
</dbReference>
<dbReference type="GeneID" id="41588425"/>
<evidence type="ECO:0000256" key="6">
    <source>
        <dbReference type="ARBA" id="ARBA00023014"/>
    </source>
</evidence>
<keyword evidence="6" id="KW-0411">Iron-sulfur</keyword>
<comment type="similarity">
    <text evidence="2">Belongs to the complex I 20 kDa subunit family.</text>
</comment>